<keyword evidence="3" id="KW-1185">Reference proteome</keyword>
<feature type="domain" description="DUF6436" evidence="1">
    <location>
        <begin position="48"/>
        <end position="180"/>
    </location>
</feature>
<evidence type="ECO:0000259" key="1">
    <source>
        <dbReference type="Pfam" id="PF20029"/>
    </source>
</evidence>
<dbReference type="EMBL" id="CP020100">
    <property type="protein sequence ID" value="AQZ94408.1"/>
    <property type="molecule type" value="Genomic_DNA"/>
</dbReference>
<dbReference type="InterPro" id="IPR036249">
    <property type="entry name" value="Thioredoxin-like_sf"/>
</dbReference>
<dbReference type="Proteomes" id="UP000243488">
    <property type="component" value="Chromosome"/>
</dbReference>
<evidence type="ECO:0000313" key="2">
    <source>
        <dbReference type="EMBL" id="AQZ94408.1"/>
    </source>
</evidence>
<dbReference type="InterPro" id="IPR045494">
    <property type="entry name" value="DUF6436"/>
</dbReference>
<proteinExistence type="predicted"/>
<organism evidence="2 3">
    <name type="scientific">Halopseudomonas phragmitis</name>
    <dbReference type="NCBI Taxonomy" id="1931241"/>
    <lineage>
        <taxon>Bacteria</taxon>
        <taxon>Pseudomonadati</taxon>
        <taxon>Pseudomonadota</taxon>
        <taxon>Gammaproteobacteria</taxon>
        <taxon>Pseudomonadales</taxon>
        <taxon>Pseudomonadaceae</taxon>
        <taxon>Halopseudomonas</taxon>
    </lineage>
</organism>
<gene>
    <name evidence="2" type="ORF">BVH74_06405</name>
</gene>
<name>A0A1V0B398_9GAMM</name>
<sequence length="181" mass="19819">MRVWQRNVLTGGLIGLWLSGLAWAFWWFEGRYVKTFDRPAFFHGVTVTPPFPTGAVQVVHVWRSGCPCNAGHQDYVNEMSERFAAQGVRFARAGLADDPGLGGVLKDLPYWPIPEAWANWPGAPAVAIWDATGHLAYVGPYSDGAHCNSDSSFIEPVLVALLQGRSVAITQQDTVSCLCDL</sequence>
<dbReference type="SUPFAM" id="SSF52833">
    <property type="entry name" value="Thioredoxin-like"/>
    <property type="match status" value="1"/>
</dbReference>
<dbReference type="Pfam" id="PF20029">
    <property type="entry name" value="DUF6436"/>
    <property type="match status" value="1"/>
</dbReference>
<evidence type="ECO:0000313" key="3">
    <source>
        <dbReference type="Proteomes" id="UP000243488"/>
    </source>
</evidence>
<accession>A0A1V0B398</accession>
<dbReference type="STRING" id="1931241.BVH74_06405"/>
<dbReference type="KEGG" id="ppha:BVH74_06405"/>
<reference evidence="2 3" key="1">
    <citation type="submission" date="2017-03" db="EMBL/GenBank/DDBJ databases">
        <title>Complete genome sequence of the novel DNRA strain Pseudomonas sp. S-6-2 isolated from Chinese polluted river sediment. Journal of Biotechnology.</title>
        <authorList>
            <person name="Li J."/>
            <person name="Xiang F."/>
            <person name="Wang L."/>
            <person name="Xi L."/>
            <person name="Liu J."/>
        </authorList>
    </citation>
    <scope>NUCLEOTIDE SEQUENCE [LARGE SCALE GENOMIC DNA]</scope>
    <source>
        <strain evidence="2 3">S-6-2</strain>
    </source>
</reference>
<dbReference type="AlphaFoldDB" id="A0A1V0B398"/>
<protein>
    <recommendedName>
        <fullName evidence="1">DUF6436 domain-containing protein</fullName>
    </recommendedName>
</protein>